<accession>E9D5J0</accession>
<feature type="region of interest" description="Disordered" evidence="1">
    <location>
        <begin position="41"/>
        <end position="61"/>
    </location>
</feature>
<protein>
    <submittedName>
        <fullName evidence="2">Uncharacterized protein</fullName>
    </submittedName>
</protein>
<name>E9D5J0_COCPS</name>
<evidence type="ECO:0000313" key="3">
    <source>
        <dbReference type="Proteomes" id="UP000002497"/>
    </source>
</evidence>
<dbReference type="Proteomes" id="UP000002497">
    <property type="component" value="Unassembled WGS sequence"/>
</dbReference>
<keyword evidence="3" id="KW-1185">Reference proteome</keyword>
<dbReference type="VEuPathDB" id="FungiDB:CPSG_04870"/>
<evidence type="ECO:0000313" key="2">
    <source>
        <dbReference type="EMBL" id="EFW18184.1"/>
    </source>
</evidence>
<evidence type="ECO:0000256" key="1">
    <source>
        <dbReference type="SAM" id="MobiDB-lite"/>
    </source>
</evidence>
<sequence>MSALKHNNIEKEILFTPSSADTSAEHCVCLSYEHMAPPTTASARSQVMAGIQANRHPVSDG</sequence>
<dbReference type="AlphaFoldDB" id="E9D5J0"/>
<dbReference type="EMBL" id="GL636492">
    <property type="protein sequence ID" value="EFW18184.1"/>
    <property type="molecule type" value="Genomic_DNA"/>
</dbReference>
<reference evidence="3" key="2">
    <citation type="submission" date="2010-03" db="EMBL/GenBank/DDBJ databases">
        <title>The genome sequence of Coccidioides posadasii strain Silveira.</title>
        <authorList>
            <consortium name="The Broad Institute Genome Sequencing Center for Infectious Disease"/>
            <person name="Neafsey D."/>
            <person name="Orbach M."/>
            <person name="Henn M.R."/>
            <person name="Cole G.T."/>
            <person name="Galgiani J."/>
            <person name="Gardner M.J."/>
            <person name="Kirkland T.N."/>
            <person name="Taylor J.W."/>
            <person name="Young S.K."/>
            <person name="Zeng Q."/>
            <person name="Koehrsen M."/>
            <person name="Alvarado L."/>
            <person name="Berlin A."/>
            <person name="Borenstein D."/>
            <person name="Chapman S.B."/>
            <person name="Chen Z."/>
            <person name="Engels R."/>
            <person name="Freedman E."/>
            <person name="Gellesch M."/>
            <person name="Goldberg J."/>
            <person name="Griggs A."/>
            <person name="Gujja S."/>
            <person name="Heilman E."/>
            <person name="Heiman D."/>
            <person name="Howarth C."/>
            <person name="Jen D."/>
            <person name="Larson L."/>
            <person name="Mehta T."/>
            <person name="Neiman D."/>
            <person name="Park D."/>
            <person name="Pearson M."/>
            <person name="Richards J."/>
            <person name="Roberts A."/>
            <person name="Saif S."/>
            <person name="Shea T."/>
            <person name="Shenoy N."/>
            <person name="Sisk P."/>
            <person name="Stolte C."/>
            <person name="Sykes S."/>
            <person name="Walk T."/>
            <person name="White J."/>
            <person name="Yandava C."/>
            <person name="Haas B."/>
            <person name="Nusbaum C."/>
            <person name="Birren B."/>
        </authorList>
    </citation>
    <scope>NUCLEOTIDE SEQUENCE [LARGE SCALE GENOMIC DNA]</scope>
    <source>
        <strain evidence="3">RMSCC 757 / Silveira</strain>
    </source>
</reference>
<proteinExistence type="predicted"/>
<gene>
    <name evidence="2" type="ORF">CPSG_04870</name>
</gene>
<dbReference type="HOGENOM" id="CLU_2922478_0_0_1"/>
<organism evidence="3">
    <name type="scientific">Coccidioides posadasii (strain RMSCC 757 / Silveira)</name>
    <name type="common">Valley fever fungus</name>
    <dbReference type="NCBI Taxonomy" id="443226"/>
    <lineage>
        <taxon>Eukaryota</taxon>
        <taxon>Fungi</taxon>
        <taxon>Dikarya</taxon>
        <taxon>Ascomycota</taxon>
        <taxon>Pezizomycotina</taxon>
        <taxon>Eurotiomycetes</taxon>
        <taxon>Eurotiomycetidae</taxon>
        <taxon>Onygenales</taxon>
        <taxon>Onygenaceae</taxon>
        <taxon>Coccidioides</taxon>
    </lineage>
</organism>
<reference evidence="3" key="1">
    <citation type="journal article" date="2010" name="Genome Res.">
        <title>Population genomic sequencing of Coccidioides fungi reveals recent hybridization and transposon control.</title>
        <authorList>
            <person name="Neafsey D.E."/>
            <person name="Barker B.M."/>
            <person name="Sharpton T.J."/>
            <person name="Stajich J.E."/>
            <person name="Park D.J."/>
            <person name="Whiston E."/>
            <person name="Hung C.-Y."/>
            <person name="McMahan C."/>
            <person name="White J."/>
            <person name="Sykes S."/>
            <person name="Heiman D."/>
            <person name="Young S."/>
            <person name="Zeng Q."/>
            <person name="Abouelleil A."/>
            <person name="Aftuck L."/>
            <person name="Bessette D."/>
            <person name="Brown A."/>
            <person name="FitzGerald M."/>
            <person name="Lui A."/>
            <person name="Macdonald J.P."/>
            <person name="Priest M."/>
            <person name="Orbach M.J."/>
            <person name="Galgiani J.N."/>
            <person name="Kirkland T.N."/>
            <person name="Cole G.T."/>
            <person name="Birren B.W."/>
            <person name="Henn M.R."/>
            <person name="Taylor J.W."/>
            <person name="Rounsley S.D."/>
        </authorList>
    </citation>
    <scope>NUCLEOTIDE SEQUENCE [LARGE SCALE GENOMIC DNA]</scope>
    <source>
        <strain evidence="3">RMSCC 757 / Silveira</strain>
    </source>
</reference>